<sequence length="243" mass="28481">MGDDFRLTQLSIDLCLEVEKHPCLYDTNSVDYTKYHVSKQAWDEIGAKLGCSGESCRKRWNNLRTAFVRKVKNKKTDRGYYLSKYMSFLVPHLKSVSTNRTVHKEETTSYHEQDLSESSDWEIDQICTKEEYLEDSPILSFNDVIQNHTQESNSNITIPATNKRHVTKFEKTKKQKMADETENPRRYFLLSLLPELEELPETQFRQFKRKVLELIDDLETSRRNTTIIEYNVTGHNSGTDPLN</sequence>
<dbReference type="Proteomes" id="UP000410492">
    <property type="component" value="Unassembled WGS sequence"/>
</dbReference>
<dbReference type="Pfam" id="PF10545">
    <property type="entry name" value="MADF_DNA_bdg"/>
    <property type="match status" value="1"/>
</dbReference>
<protein>
    <submittedName>
        <fullName evidence="4">Uncharacterized protein</fullName>
    </submittedName>
</protein>
<dbReference type="PROSITE" id="PS51029">
    <property type="entry name" value="MADF"/>
    <property type="match status" value="1"/>
</dbReference>
<dbReference type="GO" id="GO:0005667">
    <property type="term" value="C:transcription regulator complex"/>
    <property type="evidence" value="ECO:0007669"/>
    <property type="project" value="TreeGrafter"/>
</dbReference>
<evidence type="ECO:0000256" key="1">
    <source>
        <dbReference type="PROSITE-ProRule" id="PRU00371"/>
    </source>
</evidence>
<dbReference type="PROSITE" id="PS51031">
    <property type="entry name" value="BESS"/>
    <property type="match status" value="1"/>
</dbReference>
<dbReference type="GO" id="GO:0006357">
    <property type="term" value="P:regulation of transcription by RNA polymerase II"/>
    <property type="evidence" value="ECO:0007669"/>
    <property type="project" value="TreeGrafter"/>
</dbReference>
<evidence type="ECO:0000259" key="2">
    <source>
        <dbReference type="PROSITE" id="PS51029"/>
    </source>
</evidence>
<dbReference type="PANTHER" id="PTHR12243">
    <property type="entry name" value="MADF DOMAIN TRANSCRIPTION FACTOR"/>
    <property type="match status" value="1"/>
</dbReference>
<proteinExistence type="predicted"/>
<accession>A0A653BRP1</accession>
<dbReference type="InterPro" id="IPR004210">
    <property type="entry name" value="BESS_motif"/>
</dbReference>
<dbReference type="EMBL" id="CAACVG010004208">
    <property type="protein sequence ID" value="VEN38223.1"/>
    <property type="molecule type" value="Genomic_DNA"/>
</dbReference>
<feature type="domain" description="MADF" evidence="2">
    <location>
        <begin position="13"/>
        <end position="94"/>
    </location>
</feature>
<dbReference type="InterPro" id="IPR039353">
    <property type="entry name" value="TF_Adf1"/>
</dbReference>
<feature type="domain" description="BESS" evidence="3">
    <location>
        <begin position="182"/>
        <end position="221"/>
    </location>
</feature>
<keyword evidence="5" id="KW-1185">Reference proteome</keyword>
<evidence type="ECO:0000313" key="4">
    <source>
        <dbReference type="EMBL" id="VEN38223.1"/>
    </source>
</evidence>
<evidence type="ECO:0000313" key="5">
    <source>
        <dbReference type="Proteomes" id="UP000410492"/>
    </source>
</evidence>
<dbReference type="GO" id="GO:0003677">
    <property type="term" value="F:DNA binding"/>
    <property type="evidence" value="ECO:0007669"/>
    <property type="project" value="InterPro"/>
</dbReference>
<evidence type="ECO:0000259" key="3">
    <source>
        <dbReference type="PROSITE" id="PS51031"/>
    </source>
</evidence>
<dbReference type="AlphaFoldDB" id="A0A653BRP1"/>
<dbReference type="SMART" id="SM00595">
    <property type="entry name" value="MADF"/>
    <property type="match status" value="1"/>
</dbReference>
<comment type="subcellular location">
    <subcellularLocation>
        <location evidence="1">Nucleus</location>
    </subcellularLocation>
</comment>
<dbReference type="OrthoDB" id="6147983at2759"/>
<dbReference type="GO" id="GO:0005634">
    <property type="term" value="C:nucleus"/>
    <property type="evidence" value="ECO:0007669"/>
    <property type="project" value="UniProtKB-SubCell"/>
</dbReference>
<organism evidence="4 5">
    <name type="scientific">Callosobruchus maculatus</name>
    <name type="common">Southern cowpea weevil</name>
    <name type="synonym">Pulse bruchid</name>
    <dbReference type="NCBI Taxonomy" id="64391"/>
    <lineage>
        <taxon>Eukaryota</taxon>
        <taxon>Metazoa</taxon>
        <taxon>Ecdysozoa</taxon>
        <taxon>Arthropoda</taxon>
        <taxon>Hexapoda</taxon>
        <taxon>Insecta</taxon>
        <taxon>Pterygota</taxon>
        <taxon>Neoptera</taxon>
        <taxon>Endopterygota</taxon>
        <taxon>Coleoptera</taxon>
        <taxon>Polyphaga</taxon>
        <taxon>Cucujiformia</taxon>
        <taxon>Chrysomeloidea</taxon>
        <taxon>Chrysomelidae</taxon>
        <taxon>Bruchinae</taxon>
        <taxon>Bruchini</taxon>
        <taxon>Callosobruchus</taxon>
    </lineage>
</organism>
<dbReference type="Pfam" id="PF02944">
    <property type="entry name" value="BESS"/>
    <property type="match status" value="1"/>
</dbReference>
<keyword evidence="1" id="KW-0539">Nucleus</keyword>
<reference evidence="4 5" key="1">
    <citation type="submission" date="2019-01" db="EMBL/GenBank/DDBJ databases">
        <authorList>
            <person name="Sayadi A."/>
        </authorList>
    </citation>
    <scope>NUCLEOTIDE SEQUENCE [LARGE SCALE GENOMIC DNA]</scope>
</reference>
<dbReference type="PANTHER" id="PTHR12243:SF60">
    <property type="entry name" value="SI:CH211-15D5.12-RELATED"/>
    <property type="match status" value="1"/>
</dbReference>
<dbReference type="InterPro" id="IPR006578">
    <property type="entry name" value="MADF-dom"/>
</dbReference>
<name>A0A653BRP1_CALMS</name>
<gene>
    <name evidence="4" type="ORF">CALMAC_LOCUS3193</name>
</gene>